<gene>
    <name evidence="7" type="primary">TMEM254</name>
</gene>
<organism evidence="7 8">
    <name type="scientific">Denticeps clupeoides</name>
    <name type="common">denticle herring</name>
    <dbReference type="NCBI Taxonomy" id="299321"/>
    <lineage>
        <taxon>Eukaryota</taxon>
        <taxon>Metazoa</taxon>
        <taxon>Chordata</taxon>
        <taxon>Craniata</taxon>
        <taxon>Vertebrata</taxon>
        <taxon>Euteleostomi</taxon>
        <taxon>Actinopterygii</taxon>
        <taxon>Neopterygii</taxon>
        <taxon>Teleostei</taxon>
        <taxon>Clupei</taxon>
        <taxon>Clupeiformes</taxon>
        <taxon>Denticipitoidei</taxon>
        <taxon>Denticipitidae</taxon>
        <taxon>Denticeps</taxon>
    </lineage>
</organism>
<evidence type="ECO:0000256" key="3">
    <source>
        <dbReference type="ARBA" id="ARBA00022989"/>
    </source>
</evidence>
<name>A0AAY4BEQ5_9TELE</name>
<feature type="transmembrane region" description="Helical" evidence="6">
    <location>
        <begin position="100"/>
        <end position="119"/>
    </location>
</feature>
<evidence type="ECO:0000256" key="6">
    <source>
        <dbReference type="SAM" id="Phobius"/>
    </source>
</evidence>
<evidence type="ECO:0000313" key="8">
    <source>
        <dbReference type="Proteomes" id="UP000694580"/>
    </source>
</evidence>
<keyword evidence="2 6" id="KW-0812">Transmembrane</keyword>
<protein>
    <recommendedName>
        <fullName evidence="5">Transmembrane protein 254</fullName>
    </recommendedName>
</protein>
<reference evidence="7 8" key="1">
    <citation type="submission" date="2020-06" db="EMBL/GenBank/DDBJ databases">
        <authorList>
            <consortium name="Wellcome Sanger Institute Data Sharing"/>
        </authorList>
    </citation>
    <scope>NUCLEOTIDE SEQUENCE [LARGE SCALE GENOMIC DNA]</scope>
</reference>
<evidence type="ECO:0000256" key="2">
    <source>
        <dbReference type="ARBA" id="ARBA00022692"/>
    </source>
</evidence>
<dbReference type="GO" id="GO:0016020">
    <property type="term" value="C:membrane"/>
    <property type="evidence" value="ECO:0007669"/>
    <property type="project" value="UniProtKB-SubCell"/>
</dbReference>
<reference evidence="7" key="2">
    <citation type="submission" date="2025-08" db="UniProtKB">
        <authorList>
            <consortium name="Ensembl"/>
        </authorList>
    </citation>
    <scope>IDENTIFICATION</scope>
</reference>
<dbReference type="PANTHER" id="PTHR34104:SF3">
    <property type="entry name" value="TRANSMEMBRANE PROTEIN 254"/>
    <property type="match status" value="1"/>
</dbReference>
<dbReference type="PANTHER" id="PTHR34104">
    <property type="entry name" value="TRANSMEMBRANE PROTEIN 254"/>
    <property type="match status" value="1"/>
</dbReference>
<evidence type="ECO:0000256" key="1">
    <source>
        <dbReference type="ARBA" id="ARBA00004141"/>
    </source>
</evidence>
<feature type="transmembrane region" description="Helical" evidence="6">
    <location>
        <begin position="16"/>
        <end position="34"/>
    </location>
</feature>
<keyword evidence="3 6" id="KW-1133">Transmembrane helix</keyword>
<dbReference type="Proteomes" id="UP000694580">
    <property type="component" value="Chromosome 8"/>
</dbReference>
<evidence type="ECO:0000256" key="4">
    <source>
        <dbReference type="ARBA" id="ARBA00023136"/>
    </source>
</evidence>
<keyword evidence="4 6" id="KW-0472">Membrane</keyword>
<dbReference type="InterPro" id="IPR028110">
    <property type="entry name" value="TMEM254"/>
</dbReference>
<evidence type="ECO:0000256" key="5">
    <source>
        <dbReference type="ARBA" id="ARBA00034834"/>
    </source>
</evidence>
<dbReference type="Pfam" id="PF14934">
    <property type="entry name" value="TMEM254"/>
    <property type="match status" value="1"/>
</dbReference>
<dbReference type="Ensembl" id="ENSDCDT00010019493.1">
    <property type="protein sequence ID" value="ENSDCDP00010018416.1"/>
    <property type="gene ID" value="ENSDCDG00010008356.1"/>
</dbReference>
<dbReference type="AlphaFoldDB" id="A0AAY4BEQ5"/>
<accession>A0AAY4BEQ5</accession>
<dbReference type="GeneTree" id="ENSGT00390000016042"/>
<keyword evidence="8" id="KW-1185">Reference proteome</keyword>
<evidence type="ECO:0000313" key="7">
    <source>
        <dbReference type="Ensembl" id="ENSDCDP00010018416.1"/>
    </source>
</evidence>
<comment type="subcellular location">
    <subcellularLocation>
        <location evidence="1">Membrane</location>
        <topology evidence="1">Multi-pass membrane protein</topology>
    </subcellularLocation>
</comment>
<sequence>MAKSDGSAYFRRSSSAWIISITLAVGYYTWIVFWPDTIPYSLLGPFGSLCKHLVVNHYPLMYYGMFCTCNAPSCWYCLVHRLSVSSYSDKGVSSVTARSLWFVQTFLFGIASLGLLIRYRPDHRRKQH</sequence>
<proteinExistence type="predicted"/>
<reference evidence="7" key="3">
    <citation type="submission" date="2025-09" db="UniProtKB">
        <authorList>
            <consortium name="Ensembl"/>
        </authorList>
    </citation>
    <scope>IDENTIFICATION</scope>
</reference>